<gene>
    <name evidence="1" type="ORF">PPRIM_AZ9-3.1.T0650080</name>
</gene>
<name>A0A8S1MLR6_PARPR</name>
<reference evidence="1" key="1">
    <citation type="submission" date="2021-01" db="EMBL/GenBank/DDBJ databases">
        <authorList>
            <consortium name="Genoscope - CEA"/>
            <person name="William W."/>
        </authorList>
    </citation>
    <scope>NUCLEOTIDE SEQUENCE</scope>
</reference>
<dbReference type="Proteomes" id="UP000688137">
    <property type="component" value="Unassembled WGS sequence"/>
</dbReference>
<evidence type="ECO:0000313" key="1">
    <source>
        <dbReference type="EMBL" id="CAD8081160.1"/>
    </source>
</evidence>
<protein>
    <submittedName>
        <fullName evidence="1">Uncharacterized protein</fullName>
    </submittedName>
</protein>
<proteinExistence type="predicted"/>
<keyword evidence="2" id="KW-1185">Reference proteome</keyword>
<dbReference type="EMBL" id="CAJJDM010000067">
    <property type="protein sequence ID" value="CAD8081160.1"/>
    <property type="molecule type" value="Genomic_DNA"/>
</dbReference>
<evidence type="ECO:0000313" key="2">
    <source>
        <dbReference type="Proteomes" id="UP000688137"/>
    </source>
</evidence>
<sequence>MRQQQPYFIRPPNLSSRHSTNKISFLNKEDTPSNSQGVRRKTPIIAQPLHSPTHFKDLHRINPIKRIPTLNSPLHDGSISKYKIINDLSVYKLPTTRRIKSDDQTTNIIPVKKQQSQHINNIKLRTDRRKNFTPLIKMKTEPNEIATHSISKQDESQDILFRLHKQSIPLEPKDKFASILGDKIVSSIKKIDKKTENFIELEQDSQFFLETKENKKNKEIPPLSQQTKERILDLLCLSTQDLKKKFAEQSRVGNSKINTRQPNKLVIPKTGKSRFPLDFFNALLPNSILN</sequence>
<dbReference type="OMA" id="IKMKTEP"/>
<organism evidence="1 2">
    <name type="scientific">Paramecium primaurelia</name>
    <dbReference type="NCBI Taxonomy" id="5886"/>
    <lineage>
        <taxon>Eukaryota</taxon>
        <taxon>Sar</taxon>
        <taxon>Alveolata</taxon>
        <taxon>Ciliophora</taxon>
        <taxon>Intramacronucleata</taxon>
        <taxon>Oligohymenophorea</taxon>
        <taxon>Peniculida</taxon>
        <taxon>Parameciidae</taxon>
        <taxon>Paramecium</taxon>
    </lineage>
</organism>
<dbReference type="AlphaFoldDB" id="A0A8S1MLR6"/>
<accession>A0A8S1MLR6</accession>
<comment type="caution">
    <text evidence="1">The sequence shown here is derived from an EMBL/GenBank/DDBJ whole genome shotgun (WGS) entry which is preliminary data.</text>
</comment>